<evidence type="ECO:0000259" key="16">
    <source>
        <dbReference type="Pfam" id="PF00905"/>
    </source>
</evidence>
<keyword evidence="8 14" id="KW-0378">Hydrolase</keyword>
<dbReference type="EC" id="3.4.16.4" evidence="14"/>
<feature type="binding site" evidence="14">
    <location>
        <position position="352"/>
    </location>
    <ligand>
        <name>Zn(2+)</name>
        <dbReference type="ChEBI" id="CHEBI:29105"/>
    </ligand>
</feature>
<dbReference type="InterPro" id="IPR005311">
    <property type="entry name" value="PBP_dimer"/>
</dbReference>
<dbReference type="InterPro" id="IPR012338">
    <property type="entry name" value="Beta-lactam/transpept-like"/>
</dbReference>
<dbReference type="GO" id="GO:0008658">
    <property type="term" value="F:penicillin binding"/>
    <property type="evidence" value="ECO:0007669"/>
    <property type="project" value="InterPro"/>
</dbReference>
<accession>A0A1I4RQW1</accession>
<feature type="domain" description="Penicillin-binding protein transpeptidase" evidence="16">
    <location>
        <begin position="269"/>
        <end position="610"/>
    </location>
</feature>
<dbReference type="InterPro" id="IPR050515">
    <property type="entry name" value="Beta-lactam/transpept"/>
</dbReference>
<dbReference type="STRING" id="758825.SAMN02982985_04419"/>
<feature type="compositionally biased region" description="Basic and acidic residues" evidence="15">
    <location>
        <begin position="621"/>
        <end position="632"/>
    </location>
</feature>
<dbReference type="PANTHER" id="PTHR30627">
    <property type="entry name" value="PEPTIDOGLYCAN D,D-TRANSPEPTIDASE"/>
    <property type="match status" value="1"/>
</dbReference>
<evidence type="ECO:0000313" key="18">
    <source>
        <dbReference type="EMBL" id="SFM54360.1"/>
    </source>
</evidence>
<dbReference type="GO" id="GO:0009002">
    <property type="term" value="F:serine-type D-Ala-D-Ala carboxypeptidase activity"/>
    <property type="evidence" value="ECO:0007669"/>
    <property type="project" value="UniProtKB-UniRule"/>
</dbReference>
<comment type="pathway">
    <text evidence="14">Cell wall biogenesis; peptidoglycan biosynthesis.</text>
</comment>
<dbReference type="SUPFAM" id="SSF56519">
    <property type="entry name" value="Penicillin binding protein dimerisation domain"/>
    <property type="match status" value="1"/>
</dbReference>
<keyword evidence="4 14" id="KW-0997">Cell inner membrane</keyword>
<dbReference type="NCBIfam" id="TIGR03423">
    <property type="entry name" value="pbp2_mrdA"/>
    <property type="match status" value="1"/>
</dbReference>
<keyword evidence="14" id="KW-0862">Zinc</keyword>
<keyword evidence="19" id="KW-1185">Reference proteome</keyword>
<dbReference type="EMBL" id="FOTW01000023">
    <property type="protein sequence ID" value="SFM54360.1"/>
    <property type="molecule type" value="Genomic_DNA"/>
</dbReference>
<comment type="subcellular location">
    <subcellularLocation>
        <location evidence="14">Cell inner membrane</location>
        <topology evidence="14">Single-pass membrane protein</topology>
    </subcellularLocation>
    <subcellularLocation>
        <location evidence="2">Cell membrane</location>
    </subcellularLocation>
    <subcellularLocation>
        <location evidence="1">Membrane</location>
        <topology evidence="1">Single-pass membrane protein</topology>
    </subcellularLocation>
</comment>
<dbReference type="InterPro" id="IPR036138">
    <property type="entry name" value="PBP_dimer_sf"/>
</dbReference>
<feature type="region of interest" description="Disordered" evidence="15">
    <location>
        <begin position="679"/>
        <end position="751"/>
    </location>
</feature>
<dbReference type="UniPathway" id="UPA00219"/>
<dbReference type="GO" id="GO:0008360">
    <property type="term" value="P:regulation of cell shape"/>
    <property type="evidence" value="ECO:0007669"/>
    <property type="project" value="UniProtKB-KW"/>
</dbReference>
<evidence type="ECO:0000256" key="13">
    <source>
        <dbReference type="ARBA" id="ARBA00023316"/>
    </source>
</evidence>
<evidence type="ECO:0000256" key="8">
    <source>
        <dbReference type="ARBA" id="ARBA00022801"/>
    </source>
</evidence>
<dbReference type="InterPro" id="IPR017790">
    <property type="entry name" value="Penicillin-binding_protein_2"/>
</dbReference>
<keyword evidence="14" id="KW-0479">Metal-binding</keyword>
<proteinExistence type="inferred from homology"/>
<dbReference type="HAMAP" id="MF_02081">
    <property type="entry name" value="MrdA_transpept"/>
    <property type="match status" value="1"/>
</dbReference>
<organism evidence="18 19">
    <name type="scientific">Rugamonas rubra</name>
    <dbReference type="NCBI Taxonomy" id="758825"/>
    <lineage>
        <taxon>Bacteria</taxon>
        <taxon>Pseudomonadati</taxon>
        <taxon>Pseudomonadota</taxon>
        <taxon>Betaproteobacteria</taxon>
        <taxon>Burkholderiales</taxon>
        <taxon>Oxalobacteraceae</taxon>
        <taxon>Telluria group</taxon>
        <taxon>Rugamonas</taxon>
    </lineage>
</organism>
<keyword evidence="12 14" id="KW-0472">Membrane</keyword>
<feature type="compositionally biased region" description="Low complexity" evidence="15">
    <location>
        <begin position="688"/>
        <end position="705"/>
    </location>
</feature>
<evidence type="ECO:0000256" key="7">
    <source>
        <dbReference type="ARBA" id="ARBA00022692"/>
    </source>
</evidence>
<evidence type="ECO:0000256" key="12">
    <source>
        <dbReference type="ARBA" id="ARBA00023136"/>
    </source>
</evidence>
<feature type="domain" description="Penicillin-binding protein dimerisation" evidence="17">
    <location>
        <begin position="61"/>
        <end position="237"/>
    </location>
</feature>
<evidence type="ECO:0000256" key="2">
    <source>
        <dbReference type="ARBA" id="ARBA00004236"/>
    </source>
</evidence>
<dbReference type="SUPFAM" id="SSF56601">
    <property type="entry name" value="beta-lactamase/transpeptidase-like"/>
    <property type="match status" value="1"/>
</dbReference>
<dbReference type="Pfam" id="PF00905">
    <property type="entry name" value="Transpeptidase"/>
    <property type="match status" value="1"/>
</dbReference>
<evidence type="ECO:0000259" key="17">
    <source>
        <dbReference type="Pfam" id="PF03717"/>
    </source>
</evidence>
<dbReference type="OrthoDB" id="9789078at2"/>
<dbReference type="Gene3D" id="3.30.1390.30">
    <property type="entry name" value="Penicillin-binding protein 2a, domain 3"/>
    <property type="match status" value="1"/>
</dbReference>
<evidence type="ECO:0000256" key="11">
    <source>
        <dbReference type="ARBA" id="ARBA00022989"/>
    </source>
</evidence>
<evidence type="ECO:0000256" key="4">
    <source>
        <dbReference type="ARBA" id="ARBA00022519"/>
    </source>
</evidence>
<keyword evidence="7 14" id="KW-0812">Transmembrane</keyword>
<evidence type="ECO:0000256" key="14">
    <source>
        <dbReference type="HAMAP-Rule" id="MF_02081"/>
    </source>
</evidence>
<dbReference type="RefSeq" id="WP_093389877.1">
    <property type="nucleotide sequence ID" value="NZ_FOTW01000023.1"/>
</dbReference>
<keyword evidence="3 14" id="KW-1003">Cell membrane</keyword>
<evidence type="ECO:0000256" key="3">
    <source>
        <dbReference type="ARBA" id="ARBA00022475"/>
    </source>
</evidence>
<dbReference type="AlphaFoldDB" id="A0A1I4RQW1"/>
<keyword evidence="9 14" id="KW-0133">Cell shape</keyword>
<protein>
    <recommendedName>
        <fullName evidence="14">Peptidoglycan D,D-transpeptidase MrdA</fullName>
        <ecNumber evidence="14">3.4.16.4</ecNumber>
    </recommendedName>
    <alternativeName>
        <fullName evidence="14">Penicillin-binding protein 2</fullName>
        <shortName evidence="14">PBP-2</shortName>
    </alternativeName>
</protein>
<keyword evidence="13 14" id="KW-0961">Cell wall biogenesis/degradation</keyword>
<comment type="cofactor">
    <cofactor evidence="14">
        <name>Zn(2+)</name>
        <dbReference type="ChEBI" id="CHEBI:29105"/>
    </cofactor>
    <text evidence="14">Binds one Zn(2+) ion per subunit.</text>
</comment>
<evidence type="ECO:0000313" key="19">
    <source>
        <dbReference type="Proteomes" id="UP000199470"/>
    </source>
</evidence>
<dbReference type="GO" id="GO:0071555">
    <property type="term" value="P:cell wall organization"/>
    <property type="evidence" value="ECO:0007669"/>
    <property type="project" value="UniProtKB-KW"/>
</dbReference>
<feature type="active site" description="Acyl-ester intermediate" evidence="14">
    <location>
        <position position="328"/>
    </location>
</feature>
<dbReference type="GO" id="GO:0006508">
    <property type="term" value="P:proteolysis"/>
    <property type="evidence" value="ECO:0007669"/>
    <property type="project" value="UniProtKB-KW"/>
</dbReference>
<comment type="function">
    <text evidence="14">Catalyzes cross-linking of the peptidoglycan cell wall.</text>
</comment>
<keyword evidence="11 14" id="KW-1133">Transmembrane helix</keyword>
<evidence type="ECO:0000256" key="15">
    <source>
        <dbReference type="SAM" id="MobiDB-lite"/>
    </source>
</evidence>
<feature type="binding site" evidence="14">
    <location>
        <position position="371"/>
    </location>
    <ligand>
        <name>Zn(2+)</name>
        <dbReference type="ChEBI" id="CHEBI:29105"/>
    </ligand>
</feature>
<keyword evidence="10 14" id="KW-0573">Peptidoglycan synthesis</keyword>
<evidence type="ECO:0000256" key="9">
    <source>
        <dbReference type="ARBA" id="ARBA00022960"/>
    </source>
</evidence>
<feature type="binding site" evidence="14">
    <location>
        <position position="384"/>
    </location>
    <ligand>
        <name>Zn(2+)</name>
        <dbReference type="ChEBI" id="CHEBI:29105"/>
    </ligand>
</feature>
<comment type="catalytic activity">
    <reaction evidence="14">
        <text>Preferential cleavage: (Ac)2-L-Lys-D-Ala-|-D-Ala. Also transpeptidation of peptidyl-alanyl moieties that are N-acyl substituents of D-alanine.</text>
        <dbReference type="EC" id="3.4.16.4"/>
    </reaction>
</comment>
<dbReference type="Pfam" id="PF03717">
    <property type="entry name" value="PBP_dimer"/>
    <property type="match status" value="1"/>
</dbReference>
<dbReference type="GO" id="GO:0071972">
    <property type="term" value="F:peptidoglycan L,D-transpeptidase activity"/>
    <property type="evidence" value="ECO:0007669"/>
    <property type="project" value="TreeGrafter"/>
</dbReference>
<dbReference type="PANTHER" id="PTHR30627:SF2">
    <property type="entry name" value="PEPTIDOGLYCAN D,D-TRANSPEPTIDASE MRDA"/>
    <property type="match status" value="1"/>
</dbReference>
<keyword evidence="5 14" id="KW-0121">Carboxypeptidase</keyword>
<dbReference type="Gene3D" id="3.40.710.10">
    <property type="entry name" value="DD-peptidase/beta-lactamase superfamily"/>
    <property type="match status" value="1"/>
</dbReference>
<evidence type="ECO:0000256" key="1">
    <source>
        <dbReference type="ARBA" id="ARBA00004167"/>
    </source>
</evidence>
<feature type="region of interest" description="Disordered" evidence="15">
    <location>
        <begin position="621"/>
        <end position="643"/>
    </location>
</feature>
<sequence>MTEIKNTERELHLFRLRLTALGALVFVCFALLLARFVWLQVIKHSDYAAQAEDNRIAVVPIVPNRGLILDRNGVVLARNYSAYTLEVTPSKLRVPLDETIDELAKLVEVDIKDRKRFKKLLEESKNFESVPLRTRLSDEEVARFTAQRFRFPGVEIQARLFRQYPLGETASHVIGFIGRINQGEAKAIEAREDAANYNGTDHIGKEGLEKSYERQLHGTTGYEEVEVSAGGRAIRTLSRTPAVPGNNLILSVDIELQKVIEEAFGEWRGALVAIEPSTGDVLAFVSRPGYDPNLFVDGIDQQSWSELNNSLDRPMVNRPLSGTYAPGSTFKPFMALAALETGKRTTSQAIFDPGFYMLGGHRFNDDLRGGHGTVDMRKSIVVSCNTYYYVLGHDMGIDQIHDFMKPFGFGQPTGIDLENEKIGVLPSQAWKRARFKGASAQKWVGGDTISVSNGSGYNNYTPLQIAHAVANLANNGVVMKPHLVKIVEDGATRARQLTVAKESYRIPLKQENIDFIKNAMVGVTSEPGGTAYRVFANAGYTVGGKTGTAQVIAMKKNEKYNAAKLAERLRDNSLFTAFAPADKPRIVIAMVVENAGFGAAIAAPIARKALDYYLLGKRPTEKETTKVPKEDAETLAPVEEPSSEEVAAAIELAKRPAAGAAAPAPAPAAAVAAAPAKVPAPAPALISPTGPAPAAGKNPAAAAPKNPAPAPAKTPATAPAPAATPAPLPRAPAAPAPTTPAAPVAPERKKQ</sequence>
<keyword evidence="6 14" id="KW-0645">Protease</keyword>
<reference evidence="18 19" key="1">
    <citation type="submission" date="2016-10" db="EMBL/GenBank/DDBJ databases">
        <authorList>
            <person name="de Groot N.N."/>
        </authorList>
    </citation>
    <scope>NUCLEOTIDE SEQUENCE [LARGE SCALE GENOMIC DNA]</scope>
    <source>
        <strain evidence="18 19">ATCC 43154</strain>
    </source>
</reference>
<feature type="compositionally biased region" description="Pro residues" evidence="15">
    <location>
        <begin position="722"/>
        <end position="740"/>
    </location>
</feature>
<comment type="similarity">
    <text evidence="14">Belongs to the transpeptidase family. MrdA subfamily.</text>
</comment>
<dbReference type="InterPro" id="IPR001460">
    <property type="entry name" value="PCN-bd_Tpept"/>
</dbReference>
<dbReference type="GO" id="GO:0008270">
    <property type="term" value="F:zinc ion binding"/>
    <property type="evidence" value="ECO:0007669"/>
    <property type="project" value="UniProtKB-UniRule"/>
</dbReference>
<evidence type="ECO:0000256" key="5">
    <source>
        <dbReference type="ARBA" id="ARBA00022645"/>
    </source>
</evidence>
<feature type="binding site" evidence="14">
    <location>
        <position position="365"/>
    </location>
    <ligand>
        <name>Zn(2+)</name>
        <dbReference type="ChEBI" id="CHEBI:29105"/>
    </ligand>
</feature>
<evidence type="ECO:0000256" key="10">
    <source>
        <dbReference type="ARBA" id="ARBA00022984"/>
    </source>
</evidence>
<feature type="transmembrane region" description="Helical" evidence="14">
    <location>
        <begin position="20"/>
        <end position="38"/>
    </location>
</feature>
<evidence type="ECO:0000256" key="6">
    <source>
        <dbReference type="ARBA" id="ARBA00022670"/>
    </source>
</evidence>
<dbReference type="Proteomes" id="UP000199470">
    <property type="component" value="Unassembled WGS sequence"/>
</dbReference>
<dbReference type="GO" id="GO:0005886">
    <property type="term" value="C:plasma membrane"/>
    <property type="evidence" value="ECO:0007669"/>
    <property type="project" value="UniProtKB-SubCell"/>
</dbReference>
<gene>
    <name evidence="14" type="primary">mrdA</name>
    <name evidence="18" type="ORF">SAMN02982985_04419</name>
</gene>
<name>A0A1I4RQW1_9BURK</name>
<dbReference type="GO" id="GO:0009252">
    <property type="term" value="P:peptidoglycan biosynthetic process"/>
    <property type="evidence" value="ECO:0007669"/>
    <property type="project" value="UniProtKB-UniRule"/>
</dbReference>
<dbReference type="Gene3D" id="3.90.1310.10">
    <property type="entry name" value="Penicillin-binding protein 2a (Domain 2)"/>
    <property type="match status" value="1"/>
</dbReference>